<proteinExistence type="predicted"/>
<reference evidence="1" key="1">
    <citation type="journal article" date="2014" name="Front. Microbiol.">
        <title>High frequency of phylogenetically diverse reductive dehalogenase-homologous genes in deep subseafloor sedimentary metagenomes.</title>
        <authorList>
            <person name="Kawai M."/>
            <person name="Futagami T."/>
            <person name="Toyoda A."/>
            <person name="Takaki Y."/>
            <person name="Nishi S."/>
            <person name="Hori S."/>
            <person name="Arai W."/>
            <person name="Tsubouchi T."/>
            <person name="Morono Y."/>
            <person name="Uchiyama I."/>
            <person name="Ito T."/>
            <person name="Fujiyama A."/>
            <person name="Inagaki F."/>
            <person name="Takami H."/>
        </authorList>
    </citation>
    <scope>NUCLEOTIDE SEQUENCE</scope>
    <source>
        <strain evidence="1">Expedition CK06-06</strain>
    </source>
</reference>
<organism evidence="1">
    <name type="scientific">marine sediment metagenome</name>
    <dbReference type="NCBI Taxonomy" id="412755"/>
    <lineage>
        <taxon>unclassified sequences</taxon>
        <taxon>metagenomes</taxon>
        <taxon>ecological metagenomes</taxon>
    </lineage>
</organism>
<accession>X1TBG1</accession>
<protein>
    <submittedName>
        <fullName evidence="1">Uncharacterized protein</fullName>
    </submittedName>
</protein>
<sequence length="57" mass="6427">MAQELISVSQVNAHLIQEYKEETIPWGKALITPGQDTVSVKCGPRLPSQPRFPHFPR</sequence>
<dbReference type="AlphaFoldDB" id="X1TBG1"/>
<dbReference type="EMBL" id="BARW01021434">
    <property type="protein sequence ID" value="GAI88711.1"/>
    <property type="molecule type" value="Genomic_DNA"/>
</dbReference>
<comment type="caution">
    <text evidence="1">The sequence shown here is derived from an EMBL/GenBank/DDBJ whole genome shotgun (WGS) entry which is preliminary data.</text>
</comment>
<name>X1TBG1_9ZZZZ</name>
<gene>
    <name evidence="1" type="ORF">S12H4_36005</name>
</gene>
<evidence type="ECO:0000313" key="1">
    <source>
        <dbReference type="EMBL" id="GAI88711.1"/>
    </source>
</evidence>